<proteinExistence type="inferred from homology"/>
<evidence type="ECO:0000256" key="6">
    <source>
        <dbReference type="ARBA" id="ARBA00023315"/>
    </source>
</evidence>
<dbReference type="PANTHER" id="PTHR48098">
    <property type="entry name" value="ENTEROCHELIN ESTERASE-RELATED"/>
    <property type="match status" value="1"/>
</dbReference>
<organism evidence="7 8">
    <name type="scientific">Mycobacteroides abscessus</name>
    <dbReference type="NCBI Taxonomy" id="36809"/>
    <lineage>
        <taxon>Bacteria</taxon>
        <taxon>Bacillati</taxon>
        <taxon>Actinomycetota</taxon>
        <taxon>Actinomycetes</taxon>
        <taxon>Mycobacteriales</taxon>
        <taxon>Mycobacteriaceae</taxon>
        <taxon>Mycobacteroides</taxon>
    </lineage>
</organism>
<gene>
    <name evidence="7" type="primary">fbpA_2</name>
    <name evidence="7" type="ORF">ERS075579_04281</name>
</gene>
<dbReference type="PANTHER" id="PTHR48098:SF1">
    <property type="entry name" value="DIACYLGLYCEROL ACYLTRANSFERASE_MYCOLYLTRANSFERASE AG85A"/>
    <property type="match status" value="1"/>
</dbReference>
<keyword evidence="4 7" id="KW-0808">Transferase</keyword>
<reference evidence="7 8" key="1">
    <citation type="submission" date="2015-03" db="EMBL/GenBank/DDBJ databases">
        <authorList>
            <person name="Murphy D."/>
        </authorList>
    </citation>
    <scope>NUCLEOTIDE SEQUENCE [LARGE SCALE GENOMIC DNA]</scope>
    <source>
        <strain evidence="7 8">PAP088</strain>
    </source>
</reference>
<evidence type="ECO:0000256" key="3">
    <source>
        <dbReference type="ARBA" id="ARBA00022525"/>
    </source>
</evidence>
<dbReference type="SUPFAM" id="SSF53474">
    <property type="entry name" value="alpha/beta-Hydrolases"/>
    <property type="match status" value="1"/>
</dbReference>
<keyword evidence="5" id="KW-0732">Signal</keyword>
<dbReference type="InterPro" id="IPR000801">
    <property type="entry name" value="Esterase-like"/>
</dbReference>
<comment type="similarity">
    <text evidence="2">Belongs to the mycobacterial A85 antigen family.</text>
</comment>
<dbReference type="InterPro" id="IPR050583">
    <property type="entry name" value="Mycobacterial_A85_antigen"/>
</dbReference>
<name>A0A0U0ZRZ2_9MYCO</name>
<evidence type="ECO:0000256" key="4">
    <source>
        <dbReference type="ARBA" id="ARBA00022679"/>
    </source>
</evidence>
<keyword evidence="6 7" id="KW-0012">Acyltransferase</keyword>
<protein>
    <submittedName>
        <fullName evidence="7">Antigen 85-A</fullName>
        <ecNumber evidence="7">2.3.1.-</ecNumber>
    </submittedName>
</protein>
<dbReference type="FunFam" id="3.40.50.1820:FF:000086">
    <property type="entry name" value="Diacylglycerol acyltransferase/mycolyltransferase Ag85C"/>
    <property type="match status" value="1"/>
</dbReference>
<keyword evidence="3" id="KW-0964">Secreted</keyword>
<comment type="subcellular location">
    <subcellularLocation>
        <location evidence="1">Secreted</location>
    </subcellularLocation>
</comment>
<accession>A0A0U0ZRZ2</accession>
<evidence type="ECO:0000313" key="7">
    <source>
        <dbReference type="EMBL" id="CPV67824.1"/>
    </source>
</evidence>
<evidence type="ECO:0000313" key="8">
    <source>
        <dbReference type="Proteomes" id="UP000045782"/>
    </source>
</evidence>
<dbReference type="GO" id="GO:0005576">
    <property type="term" value="C:extracellular region"/>
    <property type="evidence" value="ECO:0007669"/>
    <property type="project" value="UniProtKB-SubCell"/>
</dbReference>
<dbReference type="GO" id="GO:0035375">
    <property type="term" value="F:zymogen binding"/>
    <property type="evidence" value="ECO:0007669"/>
    <property type="project" value="UniProtKB-ARBA"/>
</dbReference>
<dbReference type="EMBL" id="CSWP01000010">
    <property type="protein sequence ID" value="CPV67824.1"/>
    <property type="molecule type" value="Genomic_DNA"/>
</dbReference>
<evidence type="ECO:0000256" key="5">
    <source>
        <dbReference type="ARBA" id="ARBA00022729"/>
    </source>
</evidence>
<evidence type="ECO:0000256" key="2">
    <source>
        <dbReference type="ARBA" id="ARBA00005874"/>
    </source>
</evidence>
<dbReference type="EC" id="2.3.1.-" evidence="7"/>
<dbReference type="AlphaFoldDB" id="A0A0U0ZRZ2"/>
<evidence type="ECO:0000256" key="1">
    <source>
        <dbReference type="ARBA" id="ARBA00004613"/>
    </source>
</evidence>
<dbReference type="Gene3D" id="3.40.50.1820">
    <property type="entry name" value="alpha/beta hydrolase"/>
    <property type="match status" value="1"/>
</dbReference>
<dbReference type="InterPro" id="IPR029058">
    <property type="entry name" value="AB_hydrolase_fold"/>
</dbReference>
<dbReference type="Pfam" id="PF00756">
    <property type="entry name" value="Esterase"/>
    <property type="match status" value="1"/>
</dbReference>
<dbReference type="Proteomes" id="UP000045782">
    <property type="component" value="Unassembled WGS sequence"/>
</dbReference>
<dbReference type="RefSeq" id="WP_005062965.1">
    <property type="nucleotide sequence ID" value="NZ_AP022621.1"/>
</dbReference>
<sequence length="333" mass="35797">MKLFSKMRGALARQSARRIAVAATAVAVLPGVAGIVGGTALTPVAGAFSRPGLPVEYLQVPSASMGREIKVQFQPGGAKAVYLLDGLRARDDFSGWDIETTAFEDYYQSGISMVMPVGGQSSFYTDWYNPAKGKDGVWTYKWETFTTQELPAYLAANKGISQTGNAVVGLSMGASAALTLSIYHPQLFVYAGALSGFLNPSDMKFQIGLAMGDAGGFSASDMWGPDSDPAWVRNDPFLNIQKIIDNGTRLWIYCGTGDSTDLDATRNGFENFTGGFLEGMAIGSNKKFVEAYTAAGGKNAHIEFPPGGIHNWTYWGQQLRAMKPDMVAYLQSH</sequence>
<dbReference type="GO" id="GO:0016747">
    <property type="term" value="F:acyltransferase activity, transferring groups other than amino-acyl groups"/>
    <property type="evidence" value="ECO:0007669"/>
    <property type="project" value="TreeGrafter"/>
</dbReference>